<dbReference type="SUPFAM" id="SSF63393">
    <property type="entry name" value="RNA polymerase subunits"/>
    <property type="match status" value="1"/>
</dbReference>
<keyword evidence="2" id="KW-1185">Reference proteome</keyword>
<dbReference type="EMBL" id="MK570053">
    <property type="protein sequence ID" value="QDI73900.1"/>
    <property type="molecule type" value="Genomic_DNA"/>
</dbReference>
<organism evidence="1 2">
    <name type="scientific">Nitrosopumilus spindle-shaped virus</name>
    <dbReference type="NCBI Taxonomy" id="2508184"/>
    <lineage>
        <taxon>Viruses</taxon>
        <taxon>Viruses incertae sedis</taxon>
        <taxon>Thaspiviridae</taxon>
        <taxon>Nitmarvirus</taxon>
        <taxon>Nitmarvirus maris</taxon>
        <taxon>Nitmarvirus NSV1</taxon>
    </lineage>
</organism>
<evidence type="ECO:0000313" key="2">
    <source>
        <dbReference type="Proteomes" id="UP000316651"/>
    </source>
</evidence>
<dbReference type="KEGG" id="vg:55015648"/>
<protein>
    <submittedName>
        <fullName evidence="1">Uncharacterized protein</fullName>
    </submittedName>
</protein>
<dbReference type="Proteomes" id="UP000316651">
    <property type="component" value="Segment"/>
</dbReference>
<reference evidence="1 2" key="1">
    <citation type="submission" date="2019-02" db="EMBL/GenBank/DDBJ databases">
        <title>Spindle-shaped viruses infect a marine ammonia-oxidizing thaumarchaeon.</title>
        <authorList>
            <person name="Kim J.-G."/>
            <person name="Kim S.-J."/>
            <person name="Rhee S.-K."/>
        </authorList>
    </citation>
    <scope>NUCLEOTIDE SEQUENCE [LARGE SCALE GENOMIC DNA]</scope>
    <source>
        <strain evidence="1">NSV1</strain>
    </source>
</reference>
<dbReference type="GeneID" id="55015648"/>
<accession>A0A514K2P7</accession>
<dbReference type="RefSeq" id="YP_009824121.1">
    <property type="nucleotide sequence ID" value="NC_048199.1"/>
</dbReference>
<dbReference type="InterPro" id="IPR029040">
    <property type="entry name" value="RPABC4/Spt4"/>
</dbReference>
<proteinExistence type="predicted"/>
<name>A0A514K2P7_9VIRU</name>
<sequence length="50" mass="6104">MNKLKSIRYSHYCIRCTYEWFSTLLEPVRCASCRSPYWNKERKLETNLAN</sequence>
<evidence type="ECO:0000313" key="1">
    <source>
        <dbReference type="EMBL" id="QDI73900.1"/>
    </source>
</evidence>